<dbReference type="AlphaFoldDB" id="A0A2S8FR52"/>
<protein>
    <submittedName>
        <fullName evidence="1">Uncharacterized protein</fullName>
    </submittedName>
</protein>
<name>A0A2S8FR52_9BACT</name>
<dbReference type="Proteomes" id="UP000238322">
    <property type="component" value="Unassembled WGS sequence"/>
</dbReference>
<comment type="caution">
    <text evidence="1">The sequence shown here is derived from an EMBL/GenBank/DDBJ whole genome shotgun (WGS) entry which is preliminary data.</text>
</comment>
<sequence>MNELEGQVTVRLNQITGLLHVVHIFRRHTDYSIREIRTAALHQGTLTMGTLYGSDHQEVVNRIEEVLELLDRVHVQYDLIIEGNIESRRYLNNIVVRWSQINEEIEMQTDLMSSKPDISTLEKLKERVSSNVFKAMLRQIIASDGYDVDEQTYVWAAQSWGEIDGS</sequence>
<evidence type="ECO:0000313" key="2">
    <source>
        <dbReference type="Proteomes" id="UP000238322"/>
    </source>
</evidence>
<accession>A0A2S8FR52</accession>
<dbReference type="RefSeq" id="WP_105330386.1">
    <property type="nucleotide sequence ID" value="NZ_PUHY01000010.1"/>
</dbReference>
<proteinExistence type="predicted"/>
<dbReference type="EMBL" id="PUHY01000010">
    <property type="protein sequence ID" value="PQO34656.1"/>
    <property type="molecule type" value="Genomic_DNA"/>
</dbReference>
<organism evidence="1 2">
    <name type="scientific">Blastopirellula marina</name>
    <dbReference type="NCBI Taxonomy" id="124"/>
    <lineage>
        <taxon>Bacteria</taxon>
        <taxon>Pseudomonadati</taxon>
        <taxon>Planctomycetota</taxon>
        <taxon>Planctomycetia</taxon>
        <taxon>Pirellulales</taxon>
        <taxon>Pirellulaceae</taxon>
        <taxon>Blastopirellula</taxon>
    </lineage>
</organism>
<gene>
    <name evidence="1" type="ORF">C5Y83_14205</name>
</gene>
<reference evidence="1 2" key="1">
    <citation type="submission" date="2018-02" db="EMBL/GenBank/DDBJ databases">
        <title>Comparative genomes isolates from brazilian mangrove.</title>
        <authorList>
            <person name="Araujo J.E."/>
            <person name="Taketani R.G."/>
            <person name="Silva M.C.P."/>
            <person name="Loureco M.V."/>
            <person name="Andreote F.D."/>
        </authorList>
    </citation>
    <scope>NUCLEOTIDE SEQUENCE [LARGE SCALE GENOMIC DNA]</scope>
    <source>
        <strain evidence="1 2">Hex-1 MGV</strain>
    </source>
</reference>
<evidence type="ECO:0000313" key="1">
    <source>
        <dbReference type="EMBL" id="PQO34656.1"/>
    </source>
</evidence>